<evidence type="ECO:0000256" key="1">
    <source>
        <dbReference type="SAM" id="SignalP"/>
    </source>
</evidence>
<dbReference type="Proteomes" id="UP000324022">
    <property type="component" value="Unassembled WGS sequence"/>
</dbReference>
<proteinExistence type="predicted"/>
<organism evidence="2 3">
    <name type="scientific">Ustilago trichophora</name>
    <dbReference type="NCBI Taxonomy" id="86804"/>
    <lineage>
        <taxon>Eukaryota</taxon>
        <taxon>Fungi</taxon>
        <taxon>Dikarya</taxon>
        <taxon>Basidiomycota</taxon>
        <taxon>Ustilaginomycotina</taxon>
        <taxon>Ustilaginomycetes</taxon>
        <taxon>Ustilaginales</taxon>
        <taxon>Ustilaginaceae</taxon>
        <taxon>Ustilago</taxon>
    </lineage>
</organism>
<sequence>MKLSRSPFLALTLVLSHGLLTTAFRLPYNTVIATTSHSRETALHNLYQLADSYDSTLDAQVYSDFIQEMWDNGRFNFSLSQVEIGTPS</sequence>
<dbReference type="AlphaFoldDB" id="A0A5C3DZE9"/>
<evidence type="ECO:0000313" key="2">
    <source>
        <dbReference type="EMBL" id="SPO23834.1"/>
    </source>
</evidence>
<protein>
    <submittedName>
        <fullName evidence="2">Uncharacterized protein</fullName>
    </submittedName>
</protein>
<feature type="chain" id="PRO_5023129056" evidence="1">
    <location>
        <begin position="24"/>
        <end position="88"/>
    </location>
</feature>
<accession>A0A5C3DZE9</accession>
<keyword evidence="1" id="KW-0732">Signal</keyword>
<evidence type="ECO:0000313" key="3">
    <source>
        <dbReference type="Proteomes" id="UP000324022"/>
    </source>
</evidence>
<keyword evidence="3" id="KW-1185">Reference proteome</keyword>
<reference evidence="2 3" key="1">
    <citation type="submission" date="2018-03" db="EMBL/GenBank/DDBJ databases">
        <authorList>
            <person name="Guldener U."/>
        </authorList>
    </citation>
    <scope>NUCLEOTIDE SEQUENCE [LARGE SCALE GENOMIC DNA]</scope>
    <source>
        <strain evidence="2 3">NBRC100155</strain>
    </source>
</reference>
<feature type="signal peptide" evidence="1">
    <location>
        <begin position="1"/>
        <end position="23"/>
    </location>
</feature>
<dbReference type="EMBL" id="OOIN01000006">
    <property type="protein sequence ID" value="SPO23834.1"/>
    <property type="molecule type" value="Genomic_DNA"/>
</dbReference>
<gene>
    <name evidence="2" type="ORF">UTRI_10134</name>
</gene>
<name>A0A5C3DZE9_9BASI</name>